<feature type="compositionally biased region" description="Basic and acidic residues" evidence="1">
    <location>
        <begin position="243"/>
        <end position="262"/>
    </location>
</feature>
<proteinExistence type="predicted"/>
<dbReference type="InterPro" id="IPR053253">
    <property type="entry name" value="Sex_diff_modulator"/>
</dbReference>
<evidence type="ECO:0000313" key="3">
    <source>
        <dbReference type="Proteomes" id="UP001231189"/>
    </source>
</evidence>
<evidence type="ECO:0000313" key="2">
    <source>
        <dbReference type="EMBL" id="KAK1694840.1"/>
    </source>
</evidence>
<dbReference type="PANTHER" id="PTHR33087:SF42">
    <property type="entry name" value="DUF4283 DOMAIN-CONTAINING PROTEIN"/>
    <property type="match status" value="1"/>
</dbReference>
<gene>
    <name evidence="2" type="ORF">QYE76_011537</name>
</gene>
<sequence>MSDLEQRLQLAMVATVGGQRPGVSCEQVEAALRWRGVPEGTFSVHVFAPEDFLIVCESLELRDHIAAMPAVLVAGAPLSLRPWNRQAQATLVPMSRKVTLLLEGLPPHAWDTSVVEDVLGKSCAVDAVAPETKERRDLSLFKLTAWTSDLEAIPVARMLAIPEPVPGGGVHAAPARTAAAVVRGAGEIKTLQYKILVHLVRVEEDESPSTGVRLGNGHGRGQEGPHEFGGDGGGGSGGSAGDGPRRVTRDLAWRRGVPDRRRGPGGAPSSSLGVGVAAPAPAPEKSWALPGMGSPAPLTVQTASGSQHLRQVATEMERGASGKATLAAAAADKATLAVVEDQAQEKKDREDSACSADEVGSVQTMHEIVVLEPTVVRDVAVPEPQEKGADQVIWADAPETLPLADPEAVEPAAHLHADRLGGVNRSPLSPSVASGGSTSGAAAAFSVEVEARNEPGSAPCQDKRGVEGVFGPGSNDYFCVSISENTHCHKARAREAQEGTPEQLLGTDRDKELVVDSGASQTSYTGPNSFMQLVPRGLARQLEEEVKSPATYHHEEPQHVEATLVQGPVLGRAALEQEGPELARIKRFCSSILKTLAPPLLSEFERASGLRADAEPFTPKRVTRRSVAERAGTQAKMASAAESTLLKALGFCPENFAVSDDDLRRFKELFDSPVRDEQLRVLAAIFGKELPTRFEREEHCMGAVAAH</sequence>
<dbReference type="Proteomes" id="UP001231189">
    <property type="component" value="Unassembled WGS sequence"/>
</dbReference>
<feature type="compositionally biased region" description="Low complexity" evidence="1">
    <location>
        <begin position="267"/>
        <end position="279"/>
    </location>
</feature>
<reference evidence="2" key="1">
    <citation type="submission" date="2023-07" db="EMBL/GenBank/DDBJ databases">
        <title>A chromosome-level genome assembly of Lolium multiflorum.</title>
        <authorList>
            <person name="Chen Y."/>
            <person name="Copetti D."/>
            <person name="Kolliker R."/>
            <person name="Studer B."/>
        </authorList>
    </citation>
    <scope>NUCLEOTIDE SEQUENCE</scope>
    <source>
        <strain evidence="2">02402/16</strain>
        <tissue evidence="2">Leaf</tissue>
    </source>
</reference>
<protein>
    <recommendedName>
        <fullName evidence="4">DUF4283 domain-containing protein</fullName>
    </recommendedName>
</protein>
<evidence type="ECO:0008006" key="4">
    <source>
        <dbReference type="Google" id="ProtNLM"/>
    </source>
</evidence>
<evidence type="ECO:0000256" key="1">
    <source>
        <dbReference type="SAM" id="MobiDB-lite"/>
    </source>
</evidence>
<name>A0AAD8TVJ3_LOLMU</name>
<keyword evidence="3" id="KW-1185">Reference proteome</keyword>
<comment type="caution">
    <text evidence="2">The sequence shown here is derived from an EMBL/GenBank/DDBJ whole genome shotgun (WGS) entry which is preliminary data.</text>
</comment>
<accession>A0AAD8TVJ3</accession>
<dbReference type="PANTHER" id="PTHR33087">
    <property type="entry name" value="OS07G0539200 PROTEIN"/>
    <property type="match status" value="1"/>
</dbReference>
<feature type="compositionally biased region" description="Basic and acidic residues" evidence="1">
    <location>
        <begin position="220"/>
        <end position="229"/>
    </location>
</feature>
<dbReference type="AlphaFoldDB" id="A0AAD8TVJ3"/>
<feature type="compositionally biased region" description="Gly residues" evidence="1">
    <location>
        <begin position="230"/>
        <end position="241"/>
    </location>
</feature>
<organism evidence="2 3">
    <name type="scientific">Lolium multiflorum</name>
    <name type="common">Italian ryegrass</name>
    <name type="synonym">Lolium perenne subsp. multiflorum</name>
    <dbReference type="NCBI Taxonomy" id="4521"/>
    <lineage>
        <taxon>Eukaryota</taxon>
        <taxon>Viridiplantae</taxon>
        <taxon>Streptophyta</taxon>
        <taxon>Embryophyta</taxon>
        <taxon>Tracheophyta</taxon>
        <taxon>Spermatophyta</taxon>
        <taxon>Magnoliopsida</taxon>
        <taxon>Liliopsida</taxon>
        <taxon>Poales</taxon>
        <taxon>Poaceae</taxon>
        <taxon>BOP clade</taxon>
        <taxon>Pooideae</taxon>
        <taxon>Poodae</taxon>
        <taxon>Poeae</taxon>
        <taxon>Poeae Chloroplast Group 2 (Poeae type)</taxon>
        <taxon>Loliodinae</taxon>
        <taxon>Loliinae</taxon>
        <taxon>Lolium</taxon>
    </lineage>
</organism>
<feature type="region of interest" description="Disordered" evidence="1">
    <location>
        <begin position="206"/>
        <end position="279"/>
    </location>
</feature>
<dbReference type="EMBL" id="JAUUTY010000001">
    <property type="protein sequence ID" value="KAK1694840.1"/>
    <property type="molecule type" value="Genomic_DNA"/>
</dbReference>